<dbReference type="InterPro" id="IPR011598">
    <property type="entry name" value="bHLH_dom"/>
</dbReference>
<dbReference type="Proteomes" id="UP000016800">
    <property type="component" value="Chromosome VI"/>
</dbReference>
<gene>
    <name evidence="4" type="ORF">FFUJ_06107</name>
</gene>
<dbReference type="Gene3D" id="4.10.280.10">
    <property type="entry name" value="Helix-loop-helix DNA-binding domain"/>
    <property type="match status" value="1"/>
</dbReference>
<dbReference type="RefSeq" id="XP_023432238.1">
    <property type="nucleotide sequence ID" value="XM_023579394.1"/>
</dbReference>
<dbReference type="CDD" id="cd11399">
    <property type="entry name" value="bHLHzip_scHMS1_like"/>
    <property type="match status" value="1"/>
</dbReference>
<dbReference type="PANTHER" id="PTHR47336">
    <property type="entry name" value="TRANSCRIPTION FACTOR HMS1-RELATED"/>
    <property type="match status" value="1"/>
</dbReference>
<evidence type="ECO:0000313" key="4">
    <source>
        <dbReference type="EMBL" id="CCT70159.1"/>
    </source>
</evidence>
<dbReference type="Pfam" id="PF09427">
    <property type="entry name" value="DUF2014"/>
    <property type="match status" value="1"/>
</dbReference>
<evidence type="ECO:0000256" key="2">
    <source>
        <dbReference type="SAM" id="MobiDB-lite"/>
    </source>
</evidence>
<dbReference type="HOGENOM" id="CLU_008057_1_0_1"/>
<keyword evidence="1" id="KW-0175">Coiled coil</keyword>
<accession>S0E5I8</accession>
<dbReference type="EMBL" id="HF679028">
    <property type="protein sequence ID" value="CCT70159.1"/>
    <property type="molecule type" value="Genomic_DNA"/>
</dbReference>
<feature type="domain" description="BHLH" evidence="3">
    <location>
        <begin position="229"/>
        <end position="303"/>
    </location>
</feature>
<evidence type="ECO:0000259" key="3">
    <source>
        <dbReference type="PROSITE" id="PS50888"/>
    </source>
</evidence>
<keyword evidence="5" id="KW-1185">Reference proteome</keyword>
<proteinExistence type="predicted"/>
<dbReference type="GO" id="GO:0032933">
    <property type="term" value="P:SREBP signaling pathway"/>
    <property type="evidence" value="ECO:0007669"/>
    <property type="project" value="InterPro"/>
</dbReference>
<feature type="region of interest" description="Disordered" evidence="2">
    <location>
        <begin position="1"/>
        <end position="92"/>
    </location>
</feature>
<dbReference type="AlphaFoldDB" id="S0E5I8"/>
<dbReference type="GO" id="GO:0046983">
    <property type="term" value="F:protein dimerization activity"/>
    <property type="evidence" value="ECO:0007669"/>
    <property type="project" value="InterPro"/>
</dbReference>
<dbReference type="Pfam" id="PF00010">
    <property type="entry name" value="HLH"/>
    <property type="match status" value="1"/>
</dbReference>
<dbReference type="GO" id="GO:0045944">
    <property type="term" value="P:positive regulation of transcription by RNA polymerase II"/>
    <property type="evidence" value="ECO:0007669"/>
    <property type="project" value="InterPro"/>
</dbReference>
<dbReference type="PROSITE" id="PS50888">
    <property type="entry name" value="BHLH"/>
    <property type="match status" value="1"/>
</dbReference>
<dbReference type="VEuPathDB" id="FungiDB:FFUJ_06107"/>
<feature type="compositionally biased region" description="Polar residues" evidence="2">
    <location>
        <begin position="174"/>
        <end position="183"/>
    </location>
</feature>
<dbReference type="PANTHER" id="PTHR47336:SF2">
    <property type="entry name" value="TRANSCRIPTION FACTOR HMS1-RELATED"/>
    <property type="match status" value="1"/>
</dbReference>
<organism evidence="4 5">
    <name type="scientific">Gibberella fujikuroi (strain CBS 195.34 / IMI 58289 / NRRL A-6831)</name>
    <name type="common">Bakanae and foot rot disease fungus</name>
    <name type="synonym">Fusarium fujikuroi</name>
    <dbReference type="NCBI Taxonomy" id="1279085"/>
    <lineage>
        <taxon>Eukaryota</taxon>
        <taxon>Fungi</taxon>
        <taxon>Dikarya</taxon>
        <taxon>Ascomycota</taxon>
        <taxon>Pezizomycotina</taxon>
        <taxon>Sordariomycetes</taxon>
        <taxon>Hypocreomycetidae</taxon>
        <taxon>Hypocreales</taxon>
        <taxon>Nectriaceae</taxon>
        <taxon>Fusarium</taxon>
        <taxon>Fusarium fujikuroi species complex</taxon>
    </lineage>
</organism>
<feature type="region of interest" description="Disordered" evidence="2">
    <location>
        <begin position="169"/>
        <end position="234"/>
    </location>
</feature>
<protein>
    <submittedName>
        <fullName evidence="4">Related to myc-type bHLH transcription factor</fullName>
    </submittedName>
</protein>
<evidence type="ECO:0000256" key="1">
    <source>
        <dbReference type="SAM" id="Coils"/>
    </source>
</evidence>
<dbReference type="SUPFAM" id="SSF47459">
    <property type="entry name" value="HLH, helix-loop-helix DNA-binding domain"/>
    <property type="match status" value="1"/>
</dbReference>
<dbReference type="InterPro" id="IPR019006">
    <property type="entry name" value="Sre1_C"/>
</dbReference>
<feature type="compositionally biased region" description="Polar residues" evidence="2">
    <location>
        <begin position="39"/>
        <end position="58"/>
    </location>
</feature>
<evidence type="ECO:0000313" key="5">
    <source>
        <dbReference type="Proteomes" id="UP000016800"/>
    </source>
</evidence>
<dbReference type="SMART" id="SM00353">
    <property type="entry name" value="HLH"/>
    <property type="match status" value="1"/>
</dbReference>
<reference evidence="5" key="1">
    <citation type="journal article" date="2013" name="PLoS Pathog.">
        <title>Deciphering the cryptic genome: genome-wide analyses of the rice pathogen Fusarium fujikuroi reveal complex regulation of secondary metabolism and novel metabolites.</title>
        <authorList>
            <person name="Wiemann P."/>
            <person name="Sieber C.M."/>
            <person name="von Bargen K.W."/>
            <person name="Studt L."/>
            <person name="Niehaus E.M."/>
            <person name="Espino J.J."/>
            <person name="Huss K."/>
            <person name="Michielse C.B."/>
            <person name="Albermann S."/>
            <person name="Wagner D."/>
            <person name="Bergner S.V."/>
            <person name="Connolly L.R."/>
            <person name="Fischer A."/>
            <person name="Reuter G."/>
            <person name="Kleigrewe K."/>
            <person name="Bald T."/>
            <person name="Wingfield B.D."/>
            <person name="Ophir R."/>
            <person name="Freeman S."/>
            <person name="Hippler M."/>
            <person name="Smith K.M."/>
            <person name="Brown D.W."/>
            <person name="Proctor R.H."/>
            <person name="Munsterkotter M."/>
            <person name="Freitag M."/>
            <person name="Humpf H.U."/>
            <person name="Guldener U."/>
            <person name="Tudzynski B."/>
        </authorList>
    </citation>
    <scope>NUCLEOTIDE SEQUENCE [LARGE SCALE GENOMIC DNA]</scope>
    <source>
        <strain evidence="5">CBS 195.34 / IMI 58289 / NRRL A-6831</strain>
    </source>
</reference>
<dbReference type="InterPro" id="IPR052099">
    <property type="entry name" value="Regulatory_TF_Diverse"/>
</dbReference>
<dbReference type="InterPro" id="IPR036638">
    <property type="entry name" value="HLH_DNA-bd_sf"/>
</dbReference>
<dbReference type="GeneID" id="35399584"/>
<dbReference type="STRING" id="1279085.S0E5I8"/>
<feature type="compositionally biased region" description="Acidic residues" evidence="2">
    <location>
        <begin position="214"/>
        <end position="226"/>
    </location>
</feature>
<sequence>MPGSRFSDMADYDSTTSLYGLQDPNLGGFVDDGSVVKSDPSSASLPNDSSRPQTQQQYYDAAWQFTGTPPYDSYDPSSSTAPPAQTSYQPSPWNLAFGQDQQNLQQLPISTGVDGLPATTLSPESIYAASNPSLRQPSFNDNTVLQPALISHLTPALQEKLRNIAMPPHLQYHSPKSASSPDSANGELRRGIFSSPDPADGSSKASRKRKSSADPEDEEEEEEDGDQPVKKTAHNMIEKRYRTNLNDKIAALRDSVPSLRIMSKSARGEDTTEDREELHGLTPAHKLNKATVLSKATEYIRHLEKRNNRLLDENGAMQARIAAFEKLFMAGAMNGAISPLQQPPTPIQYAQDAQQFVGGPSQDGNAQPGGMIQVPDDMKRIISQQMASDQPYPVPQQQFRGGNPALIRQQQLQQQQQMQQGRWNNAGPYFGKLMVGSLAGLMILEAMHEDEVSNEKPEGRGLFAIPIQLLKSAASGLDLTVGGYHLHTSLRIVLLLGTFLWVFVPSLFTRASQKSKKPQVGVLQAAPSLASPIHVRRQAWLTAVQTVWVPRHNFFLEAAALILKTLKLSLRNAIGVHGYQAITGLTQEQETARVQAWSIALDSQLAGGDVEINKSRLILTLLASGTLPDTPARLMLKALHIRVLLWDLSQNRLQLGAINLIAAKLARSKWNEARQLNRLLTQLHRESSEQHDDDLPEHLALLVEQDCDEVLNDDVIQRAHNLAFNTDTDYNVVTPMDGMDSVVDDTAIGSPLDAVAAWWSTQFLHRTLVATLEKDEETLSTKVEDIELTIKAAPLGSTAQARAIVARAVLVDKARGANIASALQSMGNEKVDALLSSSICVVDSSFQASTPDLRLALRCAMAIAHLRRVECTPGSTHQGLRMIESIMTRGNAPQMSLIGCTATLELMEELYEHKAAAETFQASLERLSGGLRLWMGGSPGEKCGVASDVREKVVSRCLAINKSMVGIDSDTGYGSLDECEDDGC</sequence>
<feature type="coiled-coil region" evidence="1">
    <location>
        <begin position="293"/>
        <end position="320"/>
    </location>
</feature>
<feature type="compositionally biased region" description="Low complexity" evidence="2">
    <location>
        <begin position="68"/>
        <end position="87"/>
    </location>
</feature>
<name>S0E5I8_GIBF5</name>